<evidence type="ECO:0000313" key="2">
    <source>
        <dbReference type="Proteomes" id="UP001153334"/>
    </source>
</evidence>
<dbReference type="Proteomes" id="UP001153334">
    <property type="component" value="Unassembled WGS sequence"/>
</dbReference>
<dbReference type="EMBL" id="JAPESX010000414">
    <property type="protein sequence ID" value="KAJ8121437.1"/>
    <property type="molecule type" value="Genomic_DNA"/>
</dbReference>
<protein>
    <submittedName>
        <fullName evidence="1">Uncharacterized protein</fullName>
    </submittedName>
</protein>
<name>A0ACC2J268_9PEZI</name>
<accession>A0ACC2J268</accession>
<organism evidence="1 2">
    <name type="scientific">Nemania bipapillata</name>
    <dbReference type="NCBI Taxonomy" id="110536"/>
    <lineage>
        <taxon>Eukaryota</taxon>
        <taxon>Fungi</taxon>
        <taxon>Dikarya</taxon>
        <taxon>Ascomycota</taxon>
        <taxon>Pezizomycotina</taxon>
        <taxon>Sordariomycetes</taxon>
        <taxon>Xylariomycetidae</taxon>
        <taxon>Xylariales</taxon>
        <taxon>Xylariaceae</taxon>
        <taxon>Nemania</taxon>
    </lineage>
</organism>
<comment type="caution">
    <text evidence="1">The sequence shown here is derived from an EMBL/GenBank/DDBJ whole genome shotgun (WGS) entry which is preliminary data.</text>
</comment>
<reference evidence="1" key="1">
    <citation type="submission" date="2022-11" db="EMBL/GenBank/DDBJ databases">
        <title>Genome Sequence of Nemania bipapillata.</title>
        <authorList>
            <person name="Buettner E."/>
        </authorList>
    </citation>
    <scope>NUCLEOTIDE SEQUENCE</scope>
    <source>
        <strain evidence="1">CP14</strain>
    </source>
</reference>
<sequence>MNSEAGLWNTHAFSHRPEAVKASARPVTIRPPRKNKRVTLLPDIIENPEPLPDKRGTLGIFQFPWGEKSENATLQYRPSQVFMAMPGTMTTARVVTNPMADARVAQSEENEYSSSFFDEYDEEEGDNFSDFSSGDDDFDETTLWEIASLLNTDQVPSKNSLLPMPWQPSPSAEASVLTDYVTDIPSDDEYGNGDIIDMSSSFEPIELVEEQIFSNGIVQSLLWTPQDLSQDRQQNFGLPQRESLGLSEHIPELKYRTKVRPQASDFELIRTSAAPTASKEKGGFFGGWFGKKTNKTSTTPNSEIPEESEIIVVRNLDEVPHTKSTRADSPHRQRATPRDWSAALHQAVFESYPDLRYSRGQTLAYQWNAGLQDEVSDSQLADFDVATRHPVFFGSLRTAAETVHPALTGYRVSVILAEESRIQHENPSTVVSTSPSSSSLWAKPLESEATLVNGLWALSTEEADSITSQDMRNDHSTSYYPVRGNKTAHVSVTVEKQGLWRRGNGIEHLRHPSSLQKNWLDDSVHKRFSRIELRY</sequence>
<keyword evidence="2" id="KW-1185">Reference proteome</keyword>
<gene>
    <name evidence="1" type="ORF">ONZ43_g2110</name>
</gene>
<proteinExistence type="predicted"/>
<evidence type="ECO:0000313" key="1">
    <source>
        <dbReference type="EMBL" id="KAJ8121437.1"/>
    </source>
</evidence>